<evidence type="ECO:0000313" key="5">
    <source>
        <dbReference type="Proteomes" id="UP001499988"/>
    </source>
</evidence>
<sequence>MDQNRNFALSLALSLLPISVSAAQDNALNDGLMIAAGAVLGIAGVVFWLLWRRERWHRKIIEVQLNSPDHFDPVTGLPGRQLFDDRFRHALSRHGRNQTDLGLLLLRLEHFYGLSQKLGNDGSDALIRSLAQKWQGGLRRADTLARLEPDQFVVLLDPVLGSDGAKQVAQTLIEVTQAHLQQETGSKLDLTIGIALFPQHGLDGVELLRAAHDSMLKAGKHGQSGYRVA</sequence>
<evidence type="ECO:0000256" key="1">
    <source>
        <dbReference type="SAM" id="Phobius"/>
    </source>
</evidence>
<accession>A0ABP9EKJ1</accession>
<proteinExistence type="predicted"/>
<dbReference type="InterPro" id="IPR029787">
    <property type="entry name" value="Nucleotide_cyclase"/>
</dbReference>
<feature type="transmembrane region" description="Helical" evidence="1">
    <location>
        <begin position="32"/>
        <end position="51"/>
    </location>
</feature>
<keyword evidence="1" id="KW-1133">Transmembrane helix</keyword>
<dbReference type="SUPFAM" id="SSF55073">
    <property type="entry name" value="Nucleotide cyclase"/>
    <property type="match status" value="1"/>
</dbReference>
<reference evidence="5" key="1">
    <citation type="journal article" date="2019" name="Int. J. Syst. Evol. Microbiol.">
        <title>The Global Catalogue of Microorganisms (GCM) 10K type strain sequencing project: providing services to taxonomists for standard genome sequencing and annotation.</title>
        <authorList>
            <consortium name="The Broad Institute Genomics Platform"/>
            <consortium name="The Broad Institute Genome Sequencing Center for Infectious Disease"/>
            <person name="Wu L."/>
            <person name="Ma J."/>
        </authorList>
    </citation>
    <scope>NUCLEOTIDE SEQUENCE [LARGE SCALE GENOMIC DNA]</scope>
    <source>
        <strain evidence="5">JCM 18401</strain>
    </source>
</reference>
<dbReference type="PANTHER" id="PTHR44757:SF2">
    <property type="entry name" value="BIOFILM ARCHITECTURE MAINTENANCE PROTEIN MBAA"/>
    <property type="match status" value="1"/>
</dbReference>
<dbReference type="RefSeq" id="WP_345334637.1">
    <property type="nucleotide sequence ID" value="NZ_BAABJZ010000018.1"/>
</dbReference>
<keyword evidence="5" id="KW-1185">Reference proteome</keyword>
<protein>
    <recommendedName>
        <fullName evidence="3">GGDEF domain-containing protein</fullName>
    </recommendedName>
</protein>
<feature type="domain" description="GGDEF" evidence="3">
    <location>
        <begin position="99"/>
        <end position="229"/>
    </location>
</feature>
<dbReference type="PANTHER" id="PTHR44757">
    <property type="entry name" value="DIGUANYLATE CYCLASE DGCP"/>
    <property type="match status" value="1"/>
</dbReference>
<organism evidence="4 5">
    <name type="scientific">Ferrimonas pelagia</name>
    <dbReference type="NCBI Taxonomy" id="1177826"/>
    <lineage>
        <taxon>Bacteria</taxon>
        <taxon>Pseudomonadati</taxon>
        <taxon>Pseudomonadota</taxon>
        <taxon>Gammaproteobacteria</taxon>
        <taxon>Alteromonadales</taxon>
        <taxon>Ferrimonadaceae</taxon>
        <taxon>Ferrimonas</taxon>
    </lineage>
</organism>
<evidence type="ECO:0000256" key="2">
    <source>
        <dbReference type="SAM" id="SignalP"/>
    </source>
</evidence>
<dbReference type="CDD" id="cd01949">
    <property type="entry name" value="GGDEF"/>
    <property type="match status" value="1"/>
</dbReference>
<comment type="caution">
    <text evidence="4">The sequence shown here is derived from an EMBL/GenBank/DDBJ whole genome shotgun (WGS) entry which is preliminary data.</text>
</comment>
<name>A0ABP9EKJ1_9GAMM</name>
<dbReference type="NCBIfam" id="TIGR00254">
    <property type="entry name" value="GGDEF"/>
    <property type="match status" value="1"/>
</dbReference>
<gene>
    <name evidence="4" type="ORF">GCM10023333_14010</name>
</gene>
<dbReference type="EMBL" id="BAABJZ010000018">
    <property type="protein sequence ID" value="GAA4881006.1"/>
    <property type="molecule type" value="Genomic_DNA"/>
</dbReference>
<evidence type="ECO:0000313" key="4">
    <source>
        <dbReference type="EMBL" id="GAA4881006.1"/>
    </source>
</evidence>
<keyword evidence="1" id="KW-0472">Membrane</keyword>
<dbReference type="Gene3D" id="3.30.70.270">
    <property type="match status" value="1"/>
</dbReference>
<dbReference type="InterPro" id="IPR000160">
    <property type="entry name" value="GGDEF_dom"/>
</dbReference>
<feature type="signal peptide" evidence="2">
    <location>
        <begin position="1"/>
        <end position="22"/>
    </location>
</feature>
<dbReference type="SMART" id="SM00267">
    <property type="entry name" value="GGDEF"/>
    <property type="match status" value="1"/>
</dbReference>
<dbReference type="PROSITE" id="PS50887">
    <property type="entry name" value="GGDEF"/>
    <property type="match status" value="1"/>
</dbReference>
<dbReference type="InterPro" id="IPR043128">
    <property type="entry name" value="Rev_trsase/Diguanyl_cyclase"/>
</dbReference>
<dbReference type="InterPro" id="IPR052155">
    <property type="entry name" value="Biofilm_reg_signaling"/>
</dbReference>
<evidence type="ECO:0000259" key="3">
    <source>
        <dbReference type="PROSITE" id="PS50887"/>
    </source>
</evidence>
<keyword evidence="1" id="KW-0812">Transmembrane</keyword>
<feature type="chain" id="PRO_5046813324" description="GGDEF domain-containing protein" evidence="2">
    <location>
        <begin position="23"/>
        <end position="229"/>
    </location>
</feature>
<dbReference type="Proteomes" id="UP001499988">
    <property type="component" value="Unassembled WGS sequence"/>
</dbReference>
<keyword evidence="2" id="KW-0732">Signal</keyword>
<dbReference type="Pfam" id="PF00990">
    <property type="entry name" value="GGDEF"/>
    <property type="match status" value="1"/>
</dbReference>